<evidence type="ECO:0000313" key="4">
    <source>
        <dbReference type="WBParaSite" id="GPUH_0000794501-mRNA-1"/>
    </source>
</evidence>
<keyword evidence="3" id="KW-1185">Reference proteome</keyword>
<dbReference type="EMBL" id="UYRT01021793">
    <property type="protein sequence ID" value="VDK60185.1"/>
    <property type="molecule type" value="Genomic_DNA"/>
</dbReference>
<gene>
    <name evidence="2" type="ORF">GPUH_LOCUS7935</name>
</gene>
<accession>A0A183DGU5</accession>
<evidence type="ECO:0000256" key="1">
    <source>
        <dbReference type="SAM" id="SignalP"/>
    </source>
</evidence>
<reference evidence="4" key="1">
    <citation type="submission" date="2016-06" db="UniProtKB">
        <authorList>
            <consortium name="WormBaseParasite"/>
        </authorList>
    </citation>
    <scope>IDENTIFICATION</scope>
</reference>
<reference evidence="2 3" key="2">
    <citation type="submission" date="2018-11" db="EMBL/GenBank/DDBJ databases">
        <authorList>
            <consortium name="Pathogen Informatics"/>
        </authorList>
    </citation>
    <scope>NUCLEOTIDE SEQUENCE [LARGE SCALE GENOMIC DNA]</scope>
</reference>
<feature type="signal peptide" evidence="1">
    <location>
        <begin position="1"/>
        <end position="21"/>
    </location>
</feature>
<dbReference type="Proteomes" id="UP000271098">
    <property type="component" value="Unassembled WGS sequence"/>
</dbReference>
<keyword evidence="1" id="KW-0732">Signal</keyword>
<evidence type="ECO:0000313" key="3">
    <source>
        <dbReference type="Proteomes" id="UP000271098"/>
    </source>
</evidence>
<evidence type="ECO:0000313" key="2">
    <source>
        <dbReference type="EMBL" id="VDK60185.1"/>
    </source>
</evidence>
<protein>
    <submittedName>
        <fullName evidence="4">Innexin</fullName>
    </submittedName>
</protein>
<feature type="chain" id="PRO_5043138714" evidence="1">
    <location>
        <begin position="22"/>
        <end position="81"/>
    </location>
</feature>
<proteinExistence type="predicted"/>
<name>A0A183DGU5_9BILA</name>
<sequence length="81" mass="9489">MYLYTLKVLVWFPNVWTICLGIKQQLTIGGDYIGSFTELVFDVIAKQDMQCFHENFTQYMWATIELRVGYIMSVNPLQSVK</sequence>
<organism evidence="4">
    <name type="scientific">Gongylonema pulchrum</name>
    <dbReference type="NCBI Taxonomy" id="637853"/>
    <lineage>
        <taxon>Eukaryota</taxon>
        <taxon>Metazoa</taxon>
        <taxon>Ecdysozoa</taxon>
        <taxon>Nematoda</taxon>
        <taxon>Chromadorea</taxon>
        <taxon>Rhabditida</taxon>
        <taxon>Spirurina</taxon>
        <taxon>Spiruromorpha</taxon>
        <taxon>Spiruroidea</taxon>
        <taxon>Gongylonematidae</taxon>
        <taxon>Gongylonema</taxon>
    </lineage>
</organism>
<dbReference type="AlphaFoldDB" id="A0A183DGU5"/>
<dbReference type="WBParaSite" id="GPUH_0000794501-mRNA-1">
    <property type="protein sequence ID" value="GPUH_0000794501-mRNA-1"/>
    <property type="gene ID" value="GPUH_0000794501"/>
</dbReference>